<protein>
    <submittedName>
        <fullName evidence="1">Uncharacterized protein</fullName>
    </submittedName>
</protein>
<dbReference type="AlphaFoldDB" id="X0W2C1"/>
<organism evidence="1">
    <name type="scientific">marine sediment metagenome</name>
    <dbReference type="NCBI Taxonomy" id="412755"/>
    <lineage>
        <taxon>unclassified sequences</taxon>
        <taxon>metagenomes</taxon>
        <taxon>ecological metagenomes</taxon>
    </lineage>
</organism>
<evidence type="ECO:0000313" key="1">
    <source>
        <dbReference type="EMBL" id="GAG17447.1"/>
    </source>
</evidence>
<comment type="caution">
    <text evidence="1">The sequence shown here is derived from an EMBL/GenBank/DDBJ whole genome shotgun (WGS) entry which is preliminary data.</text>
</comment>
<accession>X0W2C1</accession>
<name>X0W2C1_9ZZZZ</name>
<reference evidence="1" key="1">
    <citation type="journal article" date="2014" name="Front. Microbiol.">
        <title>High frequency of phylogenetically diverse reductive dehalogenase-homologous genes in deep subseafloor sedimentary metagenomes.</title>
        <authorList>
            <person name="Kawai M."/>
            <person name="Futagami T."/>
            <person name="Toyoda A."/>
            <person name="Takaki Y."/>
            <person name="Nishi S."/>
            <person name="Hori S."/>
            <person name="Arai W."/>
            <person name="Tsubouchi T."/>
            <person name="Morono Y."/>
            <person name="Uchiyama I."/>
            <person name="Ito T."/>
            <person name="Fujiyama A."/>
            <person name="Inagaki F."/>
            <person name="Takami H."/>
        </authorList>
    </citation>
    <scope>NUCLEOTIDE SEQUENCE</scope>
    <source>
        <strain evidence="1">Expedition CK06-06</strain>
    </source>
</reference>
<proteinExistence type="predicted"/>
<gene>
    <name evidence="1" type="ORF">S01H1_56311</name>
</gene>
<sequence>YNFSVADIKKNFDKLLYECEAEAYNIYLASEWLFLAPSWM</sequence>
<dbReference type="EMBL" id="BARS01036657">
    <property type="protein sequence ID" value="GAG17447.1"/>
    <property type="molecule type" value="Genomic_DNA"/>
</dbReference>
<feature type="non-terminal residue" evidence="1">
    <location>
        <position position="1"/>
    </location>
</feature>